<dbReference type="AlphaFoldDB" id="A0A151GK73"/>
<dbReference type="GeneID" id="63717150"/>
<dbReference type="Proteomes" id="UP000076580">
    <property type="component" value="Chromosome 02"/>
</dbReference>
<evidence type="ECO:0000313" key="1">
    <source>
        <dbReference type="EMBL" id="KYK57497.1"/>
    </source>
</evidence>
<evidence type="ECO:0000313" key="2">
    <source>
        <dbReference type="Proteomes" id="UP000076580"/>
    </source>
</evidence>
<dbReference type="InParanoid" id="A0A151GK73"/>
<comment type="caution">
    <text evidence="1">The sequence shown here is derived from an EMBL/GenBank/DDBJ whole genome shotgun (WGS) entry which is preliminary data.</text>
</comment>
<accession>A0A151GK73</accession>
<organism evidence="1 2">
    <name type="scientific">Drechmeria coniospora</name>
    <name type="common">Nematophagous fungus</name>
    <name type="synonym">Meria coniospora</name>
    <dbReference type="NCBI Taxonomy" id="98403"/>
    <lineage>
        <taxon>Eukaryota</taxon>
        <taxon>Fungi</taxon>
        <taxon>Dikarya</taxon>
        <taxon>Ascomycota</taxon>
        <taxon>Pezizomycotina</taxon>
        <taxon>Sordariomycetes</taxon>
        <taxon>Hypocreomycetidae</taxon>
        <taxon>Hypocreales</taxon>
        <taxon>Ophiocordycipitaceae</taxon>
        <taxon>Drechmeria</taxon>
    </lineage>
</organism>
<keyword evidence="2" id="KW-1185">Reference proteome</keyword>
<dbReference type="RefSeq" id="XP_040656849.1">
    <property type="nucleotide sequence ID" value="XM_040801816.1"/>
</dbReference>
<name>A0A151GK73_DRECN</name>
<dbReference type="EMBL" id="LAYC01000002">
    <property type="protein sequence ID" value="KYK57497.1"/>
    <property type="molecule type" value="Genomic_DNA"/>
</dbReference>
<reference evidence="1 2" key="1">
    <citation type="journal article" date="2016" name="Sci. Rep.">
        <title>Insights into Adaptations to a Near-Obligate Nematode Endoparasitic Lifestyle from the Finished Genome of Drechmeria coniospora.</title>
        <authorList>
            <person name="Zhang L."/>
            <person name="Zhou Z."/>
            <person name="Guo Q."/>
            <person name="Fokkens L."/>
            <person name="Miskei M."/>
            <person name="Pocsi I."/>
            <person name="Zhang W."/>
            <person name="Chen M."/>
            <person name="Wang L."/>
            <person name="Sun Y."/>
            <person name="Donzelli B.G."/>
            <person name="Gibson D.M."/>
            <person name="Nelson D.R."/>
            <person name="Luo J.G."/>
            <person name="Rep M."/>
            <person name="Liu H."/>
            <person name="Yang S."/>
            <person name="Wang J."/>
            <person name="Krasnoff S.B."/>
            <person name="Xu Y."/>
            <person name="Molnar I."/>
            <person name="Lin M."/>
        </authorList>
    </citation>
    <scope>NUCLEOTIDE SEQUENCE [LARGE SCALE GENOMIC DNA]</scope>
    <source>
        <strain evidence="1 2">ARSEF 6962</strain>
    </source>
</reference>
<gene>
    <name evidence="1" type="ORF">DCS_04507</name>
</gene>
<sequence length="252" mass="28963">MINEQSLAQLTNEGKDDQFVPIKVLSTEDKERFQLERYDFDIKLRRYEIRKKACSQLLHWMEETISPDLLTNLNDIVEISKIVSKVRQRLGIIPMLRQEQIRTNYFNVMHNSSHLSGLDWYQLWEAAYIDAVAFNIPEIDGTFGITQFLNSAMSFNITWAQVQKDRFIRLQVAGQEIETSLKQLATEFLASTKSKLDQHKESTTTSSAFNTATDPKTKKTYDCPCGIKKALHTWTPIQCAAFKVAVLGKTAF</sequence>
<protein>
    <submittedName>
        <fullName evidence="1">Uncharacterized protein</fullName>
    </submittedName>
</protein>
<proteinExistence type="predicted"/>